<accession>G5K4I1</accession>
<dbReference type="STRING" id="764299.STRIC_1702"/>
<protein>
    <submittedName>
        <fullName evidence="5">Helicase C-terminal domain protein</fullName>
    </submittedName>
</protein>
<comment type="caution">
    <text evidence="5">The sequence shown here is derived from an EMBL/GenBank/DDBJ whole genome shotgun (WGS) entry which is preliminary data.</text>
</comment>
<keyword evidence="2" id="KW-0067">ATP-binding</keyword>
<name>G5K4I1_9STRE</name>
<dbReference type="PANTHER" id="PTHR30580">
    <property type="entry name" value="PRIMOSOMAL PROTEIN N"/>
    <property type="match status" value="1"/>
</dbReference>
<keyword evidence="6" id="KW-1185">Reference proteome</keyword>
<proteinExistence type="predicted"/>
<dbReference type="GO" id="GO:0005524">
    <property type="term" value="F:ATP binding"/>
    <property type="evidence" value="ECO:0007669"/>
    <property type="project" value="UniProtKB-KW"/>
</dbReference>
<dbReference type="GO" id="GO:0006310">
    <property type="term" value="P:DNA recombination"/>
    <property type="evidence" value="ECO:0007669"/>
    <property type="project" value="TreeGrafter"/>
</dbReference>
<evidence type="ECO:0000256" key="3">
    <source>
        <dbReference type="ARBA" id="ARBA00023125"/>
    </source>
</evidence>
<evidence type="ECO:0000313" key="6">
    <source>
        <dbReference type="Proteomes" id="UP000003330"/>
    </source>
</evidence>
<keyword evidence="5" id="KW-0347">Helicase</keyword>
<sequence length="148" mass="17100">MPKRLIQLIKGQRQTGFPLLLFVPTIQMAKELFLILKEYFPQEKMAYVSSVSEDRLSKVKEFREGHINVLLTTTILERGVTFPKVDVFVIQANHKVFRDNSLVQISGRVGRSKERPEGQLVFLHDGISRAMKQAVKEIRLMNQKGYEI</sequence>
<organism evidence="5 6">
    <name type="scientific">Streptococcus ictaluri 707-05</name>
    <dbReference type="NCBI Taxonomy" id="764299"/>
    <lineage>
        <taxon>Bacteria</taxon>
        <taxon>Bacillati</taxon>
        <taxon>Bacillota</taxon>
        <taxon>Bacilli</taxon>
        <taxon>Lactobacillales</taxon>
        <taxon>Streptococcaceae</taxon>
        <taxon>Streptococcus</taxon>
    </lineage>
</organism>
<dbReference type="EMBL" id="AEUX02000007">
    <property type="protein sequence ID" value="EHI69097.1"/>
    <property type="molecule type" value="Genomic_DNA"/>
</dbReference>
<evidence type="ECO:0000313" key="5">
    <source>
        <dbReference type="EMBL" id="EHI69097.1"/>
    </source>
</evidence>
<keyword evidence="5" id="KW-0378">Hydrolase</keyword>
<reference evidence="5 6" key="1">
    <citation type="journal article" date="2014" name="Int. J. Syst. Evol. Microbiol.">
        <title>Phylogenomics and the dynamic genome evolution of the genus Streptococcus.</title>
        <authorList>
            <consortium name="The Broad Institute Genome Sequencing Platform"/>
            <person name="Richards V.P."/>
            <person name="Palmer S.R."/>
            <person name="Pavinski Bitar P.D."/>
            <person name="Qin X."/>
            <person name="Weinstock G.M."/>
            <person name="Highlander S.K."/>
            <person name="Town C.D."/>
            <person name="Burne R.A."/>
            <person name="Stanhope M.J."/>
        </authorList>
    </citation>
    <scope>NUCLEOTIDE SEQUENCE [LARGE SCALE GENOMIC DNA]</scope>
    <source>
        <strain evidence="5 6">707-05</strain>
    </source>
</reference>
<gene>
    <name evidence="5" type="ORF">STRIC_1702</name>
</gene>
<dbReference type="AlphaFoldDB" id="G5K4I1"/>
<dbReference type="SMART" id="SM00490">
    <property type="entry name" value="HELICc"/>
    <property type="match status" value="1"/>
</dbReference>
<evidence type="ECO:0000256" key="2">
    <source>
        <dbReference type="ARBA" id="ARBA00022840"/>
    </source>
</evidence>
<dbReference type="Gene3D" id="3.40.50.300">
    <property type="entry name" value="P-loop containing nucleotide triphosphate hydrolases"/>
    <property type="match status" value="1"/>
</dbReference>
<dbReference type="PROSITE" id="PS51194">
    <property type="entry name" value="HELICASE_CTER"/>
    <property type="match status" value="1"/>
</dbReference>
<evidence type="ECO:0000256" key="1">
    <source>
        <dbReference type="ARBA" id="ARBA00022741"/>
    </source>
</evidence>
<keyword evidence="3" id="KW-0238">DNA-binding</keyword>
<feature type="domain" description="Helicase C-terminal" evidence="4">
    <location>
        <begin position="1"/>
        <end position="148"/>
    </location>
</feature>
<dbReference type="Proteomes" id="UP000003330">
    <property type="component" value="Unassembled WGS sequence"/>
</dbReference>
<dbReference type="GO" id="GO:0003677">
    <property type="term" value="F:DNA binding"/>
    <property type="evidence" value="ECO:0007669"/>
    <property type="project" value="UniProtKB-KW"/>
</dbReference>
<dbReference type="GO" id="GO:0006302">
    <property type="term" value="P:double-strand break repair"/>
    <property type="evidence" value="ECO:0007669"/>
    <property type="project" value="TreeGrafter"/>
</dbReference>
<dbReference type="PANTHER" id="PTHR30580:SF1">
    <property type="entry name" value="COMF OPERON PROTEIN 1"/>
    <property type="match status" value="1"/>
</dbReference>
<dbReference type="GO" id="GO:0043138">
    <property type="term" value="F:3'-5' DNA helicase activity"/>
    <property type="evidence" value="ECO:0007669"/>
    <property type="project" value="TreeGrafter"/>
</dbReference>
<dbReference type="InterPro" id="IPR027417">
    <property type="entry name" value="P-loop_NTPase"/>
</dbReference>
<dbReference type="SUPFAM" id="SSF52540">
    <property type="entry name" value="P-loop containing nucleoside triphosphate hydrolases"/>
    <property type="match status" value="1"/>
</dbReference>
<dbReference type="InterPro" id="IPR001650">
    <property type="entry name" value="Helicase_C-like"/>
</dbReference>
<dbReference type="eggNOG" id="COG4098">
    <property type="taxonomic scope" value="Bacteria"/>
</dbReference>
<evidence type="ECO:0000259" key="4">
    <source>
        <dbReference type="PROSITE" id="PS51194"/>
    </source>
</evidence>
<dbReference type="GO" id="GO:0006270">
    <property type="term" value="P:DNA replication initiation"/>
    <property type="evidence" value="ECO:0007669"/>
    <property type="project" value="TreeGrafter"/>
</dbReference>
<keyword evidence="1" id="KW-0547">Nucleotide-binding</keyword>
<dbReference type="Pfam" id="PF00271">
    <property type="entry name" value="Helicase_C"/>
    <property type="match status" value="1"/>
</dbReference>